<sequence>MTTFTVQIKDSDAEAVLTILKKFKAKVIKEPKVSKITLEIAEALREVKQLQVGKMKPLSLKDI</sequence>
<protein>
    <submittedName>
        <fullName evidence="1">Uncharacterized protein</fullName>
    </submittedName>
</protein>
<accession>A0A0X8X4N1</accession>
<dbReference type="AlphaFoldDB" id="A0A0X8X4N1"/>
<name>A0A0X8X4N1_9SPHI</name>
<gene>
    <name evidence="1" type="ORF">MgSA37_03724</name>
</gene>
<dbReference type="OrthoDB" id="771769at2"/>
<evidence type="ECO:0000313" key="2">
    <source>
        <dbReference type="Proteomes" id="UP000218263"/>
    </source>
</evidence>
<organism evidence="1 2">
    <name type="scientific">Mucilaginibacter gotjawali</name>
    <dbReference type="NCBI Taxonomy" id="1550579"/>
    <lineage>
        <taxon>Bacteria</taxon>
        <taxon>Pseudomonadati</taxon>
        <taxon>Bacteroidota</taxon>
        <taxon>Sphingobacteriia</taxon>
        <taxon>Sphingobacteriales</taxon>
        <taxon>Sphingobacteriaceae</taxon>
        <taxon>Mucilaginibacter</taxon>
    </lineage>
</organism>
<dbReference type="EMBL" id="AP017313">
    <property type="protein sequence ID" value="BAU55535.1"/>
    <property type="molecule type" value="Genomic_DNA"/>
</dbReference>
<reference evidence="1 2" key="1">
    <citation type="submission" date="2015-12" db="EMBL/GenBank/DDBJ databases">
        <title>Genome sequence of Mucilaginibacter gotjawali.</title>
        <authorList>
            <person name="Lee J.S."/>
            <person name="Lee K.C."/>
            <person name="Kim K.K."/>
            <person name="Lee B.W."/>
        </authorList>
    </citation>
    <scope>NUCLEOTIDE SEQUENCE [LARGE SCALE GENOMIC DNA]</scope>
    <source>
        <strain evidence="1 2">SA3-7</strain>
    </source>
</reference>
<evidence type="ECO:0000313" key="1">
    <source>
        <dbReference type="EMBL" id="BAU55535.1"/>
    </source>
</evidence>
<keyword evidence="2" id="KW-1185">Reference proteome</keyword>
<proteinExistence type="predicted"/>
<dbReference type="KEGG" id="mgot:MgSA37_03724"/>
<dbReference type="Proteomes" id="UP000218263">
    <property type="component" value="Chromosome"/>
</dbReference>
<dbReference type="RefSeq" id="WP_096353899.1">
    <property type="nucleotide sequence ID" value="NZ_AP017313.1"/>
</dbReference>